<dbReference type="EMBL" id="LXQA011210972">
    <property type="protein sequence ID" value="MCI89115.1"/>
    <property type="molecule type" value="Genomic_DNA"/>
</dbReference>
<protein>
    <submittedName>
        <fullName evidence="1">Uncharacterized protein</fullName>
    </submittedName>
</protein>
<organism evidence="1 2">
    <name type="scientific">Trifolium medium</name>
    <dbReference type="NCBI Taxonomy" id="97028"/>
    <lineage>
        <taxon>Eukaryota</taxon>
        <taxon>Viridiplantae</taxon>
        <taxon>Streptophyta</taxon>
        <taxon>Embryophyta</taxon>
        <taxon>Tracheophyta</taxon>
        <taxon>Spermatophyta</taxon>
        <taxon>Magnoliopsida</taxon>
        <taxon>eudicotyledons</taxon>
        <taxon>Gunneridae</taxon>
        <taxon>Pentapetalae</taxon>
        <taxon>rosids</taxon>
        <taxon>fabids</taxon>
        <taxon>Fabales</taxon>
        <taxon>Fabaceae</taxon>
        <taxon>Papilionoideae</taxon>
        <taxon>50 kb inversion clade</taxon>
        <taxon>NPAAA clade</taxon>
        <taxon>Hologalegina</taxon>
        <taxon>IRL clade</taxon>
        <taxon>Trifolieae</taxon>
        <taxon>Trifolium</taxon>
    </lineage>
</organism>
<proteinExistence type="predicted"/>
<evidence type="ECO:0000313" key="2">
    <source>
        <dbReference type="Proteomes" id="UP000265520"/>
    </source>
</evidence>
<sequence>GSGRVVQWFEVGRDSGRVSTRGAWRSDCECELHSRWL</sequence>
<comment type="caution">
    <text evidence="1">The sequence shown here is derived from an EMBL/GenBank/DDBJ whole genome shotgun (WGS) entry which is preliminary data.</text>
</comment>
<dbReference type="AlphaFoldDB" id="A0A392VQY3"/>
<reference evidence="1 2" key="1">
    <citation type="journal article" date="2018" name="Front. Plant Sci.">
        <title>Red Clover (Trifolium pratense) and Zigzag Clover (T. medium) - A Picture of Genomic Similarities and Differences.</title>
        <authorList>
            <person name="Dluhosova J."/>
            <person name="Istvanek J."/>
            <person name="Nedelnik J."/>
            <person name="Repkova J."/>
        </authorList>
    </citation>
    <scope>NUCLEOTIDE SEQUENCE [LARGE SCALE GENOMIC DNA]</scope>
    <source>
        <strain evidence="2">cv. 10/8</strain>
        <tissue evidence="1">Leaf</tissue>
    </source>
</reference>
<name>A0A392VQY3_9FABA</name>
<keyword evidence="2" id="KW-1185">Reference proteome</keyword>
<dbReference type="Proteomes" id="UP000265520">
    <property type="component" value="Unassembled WGS sequence"/>
</dbReference>
<evidence type="ECO:0000313" key="1">
    <source>
        <dbReference type="EMBL" id="MCI89115.1"/>
    </source>
</evidence>
<feature type="non-terminal residue" evidence="1">
    <location>
        <position position="1"/>
    </location>
</feature>
<accession>A0A392VQY3</accession>